<name>A0A926I191_9FIRM</name>
<protein>
    <submittedName>
        <fullName evidence="4">Acyl carrier protein</fullName>
    </submittedName>
</protein>
<dbReference type="Pfam" id="PF00550">
    <property type="entry name" value="PP-binding"/>
    <property type="match status" value="1"/>
</dbReference>
<dbReference type="AlphaFoldDB" id="A0A926I191"/>
<dbReference type="RefSeq" id="WP_177719299.1">
    <property type="nucleotide sequence ID" value="NZ_JACRSQ010000004.1"/>
</dbReference>
<keyword evidence="5" id="KW-1185">Reference proteome</keyword>
<dbReference type="Gene3D" id="1.10.1200.10">
    <property type="entry name" value="ACP-like"/>
    <property type="match status" value="1"/>
</dbReference>
<organism evidence="4 5">
    <name type="scientific">Bianquea renquensis</name>
    <dbReference type="NCBI Taxonomy" id="2763661"/>
    <lineage>
        <taxon>Bacteria</taxon>
        <taxon>Bacillati</taxon>
        <taxon>Bacillota</taxon>
        <taxon>Clostridia</taxon>
        <taxon>Eubacteriales</taxon>
        <taxon>Bianqueaceae</taxon>
        <taxon>Bianquea</taxon>
    </lineage>
</organism>
<evidence type="ECO:0000259" key="3">
    <source>
        <dbReference type="PROSITE" id="PS50075"/>
    </source>
</evidence>
<dbReference type="PROSITE" id="PS50075">
    <property type="entry name" value="CARRIER"/>
    <property type="match status" value="1"/>
</dbReference>
<accession>A0A926I191</accession>
<evidence type="ECO:0000256" key="2">
    <source>
        <dbReference type="ARBA" id="ARBA00022553"/>
    </source>
</evidence>
<proteinExistence type="predicted"/>
<gene>
    <name evidence="4" type="ORF">H8730_04140</name>
</gene>
<dbReference type="InterPro" id="IPR036736">
    <property type="entry name" value="ACP-like_sf"/>
</dbReference>
<feature type="domain" description="Carrier" evidence="3">
    <location>
        <begin position="1"/>
        <end position="76"/>
    </location>
</feature>
<dbReference type="SUPFAM" id="SSF47336">
    <property type="entry name" value="ACP-like"/>
    <property type="match status" value="1"/>
</dbReference>
<dbReference type="PROSITE" id="PS00012">
    <property type="entry name" value="PHOSPHOPANTETHEINE"/>
    <property type="match status" value="1"/>
</dbReference>
<keyword evidence="1" id="KW-0596">Phosphopantetheine</keyword>
<evidence type="ECO:0000313" key="5">
    <source>
        <dbReference type="Proteomes" id="UP000657006"/>
    </source>
</evidence>
<dbReference type="Proteomes" id="UP000657006">
    <property type="component" value="Unassembled WGS sequence"/>
</dbReference>
<sequence>MKLESEIREIVSNIIQIPPEEIDPKASFFDEYGMDSLRALEILAEIENTYSITIDPEKLLAMTSLEEVIKITQELLNQNAGTPD</sequence>
<dbReference type="InterPro" id="IPR009081">
    <property type="entry name" value="PP-bd_ACP"/>
</dbReference>
<dbReference type="InterPro" id="IPR006162">
    <property type="entry name" value="Ppantetheine_attach_site"/>
</dbReference>
<reference evidence="4" key="1">
    <citation type="submission" date="2020-08" db="EMBL/GenBank/DDBJ databases">
        <title>Genome public.</title>
        <authorList>
            <person name="Liu C."/>
            <person name="Sun Q."/>
        </authorList>
    </citation>
    <scope>NUCLEOTIDE SEQUENCE</scope>
    <source>
        <strain evidence="4">NSJ-32</strain>
    </source>
</reference>
<evidence type="ECO:0000256" key="1">
    <source>
        <dbReference type="ARBA" id="ARBA00022450"/>
    </source>
</evidence>
<comment type="caution">
    <text evidence="4">The sequence shown here is derived from an EMBL/GenBank/DDBJ whole genome shotgun (WGS) entry which is preliminary data.</text>
</comment>
<keyword evidence="2" id="KW-0597">Phosphoprotein</keyword>
<evidence type="ECO:0000313" key="4">
    <source>
        <dbReference type="EMBL" id="MBC8542736.1"/>
    </source>
</evidence>
<dbReference type="EMBL" id="JACRSQ010000004">
    <property type="protein sequence ID" value="MBC8542736.1"/>
    <property type="molecule type" value="Genomic_DNA"/>
</dbReference>